<dbReference type="GO" id="GO:0016855">
    <property type="term" value="F:racemase and epimerase activity, acting on amino acids and derivatives"/>
    <property type="evidence" value="ECO:0007669"/>
    <property type="project" value="UniProtKB-UniRule"/>
</dbReference>
<dbReference type="AlphaFoldDB" id="E1R131"/>
<dbReference type="Gene3D" id="3.20.20.120">
    <property type="entry name" value="Enolase-like C-terminal domain"/>
    <property type="match status" value="1"/>
</dbReference>
<gene>
    <name evidence="10" type="ordered locus">Spirs_1150</name>
</gene>
<dbReference type="EMBL" id="CP002116">
    <property type="protein sequence ID" value="ADK80280.1"/>
    <property type="molecule type" value="Genomic_DNA"/>
</dbReference>
<evidence type="ECO:0000256" key="3">
    <source>
        <dbReference type="ARBA" id="ARBA00022842"/>
    </source>
</evidence>
<dbReference type="CDD" id="cd03319">
    <property type="entry name" value="L-Ala-DL-Glu_epimerase"/>
    <property type="match status" value="1"/>
</dbReference>
<dbReference type="RefSeq" id="WP_013253744.1">
    <property type="nucleotide sequence ID" value="NC_014364.1"/>
</dbReference>
<evidence type="ECO:0000256" key="1">
    <source>
        <dbReference type="ARBA" id="ARBA00008031"/>
    </source>
</evidence>
<dbReference type="SFLD" id="SFLDF00009">
    <property type="entry name" value="o-succinylbenzoate_synthase"/>
    <property type="match status" value="1"/>
</dbReference>
<dbReference type="InterPro" id="IPR034603">
    <property type="entry name" value="Dipeptide_epimerase"/>
</dbReference>
<dbReference type="SMART" id="SM00922">
    <property type="entry name" value="MR_MLE"/>
    <property type="match status" value="1"/>
</dbReference>
<feature type="binding site" evidence="6">
    <location>
        <position position="134"/>
    </location>
    <ligand>
        <name>substrate</name>
    </ligand>
</feature>
<evidence type="ECO:0000256" key="5">
    <source>
        <dbReference type="PIRSR" id="PIRSR634603-1"/>
    </source>
</evidence>
<evidence type="ECO:0000313" key="10">
    <source>
        <dbReference type="EMBL" id="ADK80280.1"/>
    </source>
</evidence>
<feature type="binding site" evidence="6">
    <location>
        <position position="294"/>
    </location>
    <ligand>
        <name>substrate</name>
    </ligand>
</feature>
<feature type="binding site" evidence="6">
    <location>
        <position position="319"/>
    </location>
    <ligand>
        <name>substrate</name>
    </ligand>
</feature>
<dbReference type="HOGENOM" id="CLU_030273_4_0_12"/>
<feature type="active site" description="Proton acceptor; specific for (R)-substrate epimerization" evidence="5">
    <location>
        <position position="161"/>
    </location>
</feature>
<reference evidence="10 11" key="1">
    <citation type="journal article" date="2010" name="Stand. Genomic Sci.">
        <title>Complete genome sequence of Spirochaeta smaragdinae type strain (SEBR 4228).</title>
        <authorList>
            <person name="Mavromatis K."/>
            <person name="Yasawong M."/>
            <person name="Chertkov O."/>
            <person name="Lapidus A."/>
            <person name="Lucas S."/>
            <person name="Nolan M."/>
            <person name="Del Rio T.G."/>
            <person name="Tice H."/>
            <person name="Cheng J.F."/>
            <person name="Pitluck S."/>
            <person name="Liolios K."/>
            <person name="Ivanova N."/>
            <person name="Tapia R."/>
            <person name="Han C."/>
            <person name="Bruce D."/>
            <person name="Goodwin L."/>
            <person name="Pati A."/>
            <person name="Chen A."/>
            <person name="Palaniappan K."/>
            <person name="Land M."/>
            <person name="Hauser L."/>
            <person name="Chang Y.J."/>
            <person name="Jeffries C.D."/>
            <person name="Detter J.C."/>
            <person name="Rohde M."/>
            <person name="Brambilla E."/>
            <person name="Spring S."/>
            <person name="Goker M."/>
            <person name="Sikorski J."/>
            <person name="Woyke T."/>
            <person name="Bristow J."/>
            <person name="Eisen J.A."/>
            <person name="Markowitz V."/>
            <person name="Hugenholtz P."/>
            <person name="Klenk H.P."/>
            <person name="Kyrpides N.C."/>
        </authorList>
    </citation>
    <scope>NUCLEOTIDE SEQUENCE [LARGE SCALE GENOMIC DNA]</scope>
    <source>
        <strain evidence="11">DSM 11293 / JCM 15392 / SEBR 4228</strain>
    </source>
</reference>
<feature type="binding site" evidence="7">
    <location>
        <position position="242"/>
    </location>
    <ligand>
        <name>Mg(2+)</name>
        <dbReference type="ChEBI" id="CHEBI:18420"/>
    </ligand>
</feature>
<dbReference type="PANTHER" id="PTHR48073">
    <property type="entry name" value="O-SUCCINYLBENZOATE SYNTHASE-RELATED"/>
    <property type="match status" value="1"/>
</dbReference>
<organism evidence="10 11">
    <name type="scientific">Sediminispirochaeta smaragdinae (strain DSM 11293 / JCM 15392 / SEBR 4228)</name>
    <name type="common">Spirochaeta smaragdinae</name>
    <dbReference type="NCBI Taxonomy" id="573413"/>
    <lineage>
        <taxon>Bacteria</taxon>
        <taxon>Pseudomonadati</taxon>
        <taxon>Spirochaetota</taxon>
        <taxon>Spirochaetia</taxon>
        <taxon>Spirochaetales</taxon>
        <taxon>Spirochaetaceae</taxon>
        <taxon>Sediminispirochaeta</taxon>
    </lineage>
</organism>
<feature type="binding site" evidence="6">
    <location>
        <position position="296"/>
    </location>
    <ligand>
        <name>substrate</name>
    </ligand>
</feature>
<feature type="binding site" evidence="6">
    <location>
        <position position="159"/>
    </location>
    <ligand>
        <name>substrate</name>
    </ligand>
</feature>
<evidence type="ECO:0000256" key="4">
    <source>
        <dbReference type="ARBA" id="ARBA00023235"/>
    </source>
</evidence>
<sequence>MNITGWKLDRISVALKTPFITSLRRLDAIENIILTIDSDTPFSGQGGAAPTAVITGDTFGSITAGIEHIMTAIMGMEIENIEGIMQRIQTSMVGNNSAKAAVDMAVYDLYGKLYSAPLYRLLGGARDSLATDLTISMNEPEQMATDSARAAGEGFSVLKIKLGKDVARDFERIKAVRDAVGPSISLRIDANQGWTPKEAVGLVARMERAGINPELIEQPVAARDFEGMCYVRERIPFPLVADESLFSPKDAIDLVKMHAADGFNIKLMKSGGIYNAMKIAAIAESAGLFCMVGSMMESHTGLTAAAHFAASRAVVRMVDLDVPLLCAEKKEHGGTEYTGSSIRLPAAAGLGLD</sequence>
<evidence type="ECO:0000256" key="6">
    <source>
        <dbReference type="PIRSR" id="PIRSR634603-2"/>
    </source>
</evidence>
<dbReference type="InterPro" id="IPR036849">
    <property type="entry name" value="Enolase-like_C_sf"/>
</dbReference>
<dbReference type="SUPFAM" id="SSF54826">
    <property type="entry name" value="Enolase N-terminal domain-like"/>
    <property type="match status" value="1"/>
</dbReference>
<evidence type="ECO:0000256" key="7">
    <source>
        <dbReference type="PIRSR" id="PIRSR634603-3"/>
    </source>
</evidence>
<feature type="binding site" evidence="7">
    <location>
        <position position="189"/>
    </location>
    <ligand>
        <name>Mg(2+)</name>
        <dbReference type="ChEBI" id="CHEBI:18420"/>
    </ligand>
</feature>
<evidence type="ECO:0000256" key="2">
    <source>
        <dbReference type="ARBA" id="ARBA00022723"/>
    </source>
</evidence>
<evidence type="ECO:0000259" key="9">
    <source>
        <dbReference type="SMART" id="SM00922"/>
    </source>
</evidence>
<keyword evidence="11" id="KW-1185">Reference proteome</keyword>
<evidence type="ECO:0000313" key="11">
    <source>
        <dbReference type="Proteomes" id="UP000002318"/>
    </source>
</evidence>
<dbReference type="Pfam" id="PF13378">
    <property type="entry name" value="MR_MLE_C"/>
    <property type="match status" value="1"/>
</dbReference>
<dbReference type="GO" id="GO:0006518">
    <property type="term" value="P:peptide metabolic process"/>
    <property type="evidence" value="ECO:0007669"/>
    <property type="project" value="UniProtKB-ARBA"/>
</dbReference>
<dbReference type="SFLD" id="SFLDG00180">
    <property type="entry name" value="muconate_cycloisomerase"/>
    <property type="match status" value="1"/>
</dbReference>
<dbReference type="Gene3D" id="3.30.390.10">
    <property type="entry name" value="Enolase-like, N-terminal domain"/>
    <property type="match status" value="1"/>
</dbReference>
<comment type="cofactor">
    <cofactor evidence="7 8">
        <name>Mg(2+)</name>
        <dbReference type="ChEBI" id="CHEBI:18420"/>
    </cofactor>
    <text evidence="7 8">Binds 1 Mg(2+) ion per subunit.</text>
</comment>
<dbReference type="Pfam" id="PF02746">
    <property type="entry name" value="MR_MLE_N"/>
    <property type="match status" value="1"/>
</dbReference>
<dbReference type="OrthoDB" id="9775391at2"/>
<dbReference type="KEGG" id="ssm:Spirs_1150"/>
<feature type="active site" description="Proton acceptor; specific for (S)-substrate epimerization" evidence="5">
    <location>
        <position position="266"/>
    </location>
</feature>
<protein>
    <recommendedName>
        <fullName evidence="8">Dipeptide epimerase</fullName>
        <ecNumber evidence="8">5.1.1.-</ecNumber>
    </recommendedName>
</protein>
<proteinExistence type="inferred from homology"/>
<dbReference type="PANTHER" id="PTHR48073:SF2">
    <property type="entry name" value="O-SUCCINYLBENZOATE SYNTHASE"/>
    <property type="match status" value="1"/>
</dbReference>
<comment type="similarity">
    <text evidence="1 8">Belongs to the mandelate racemase/muconate lactonizing enzyme family.</text>
</comment>
<evidence type="ECO:0000256" key="8">
    <source>
        <dbReference type="RuleBase" id="RU366006"/>
    </source>
</evidence>
<dbReference type="eggNOG" id="COG4948">
    <property type="taxonomic scope" value="Bacteria"/>
</dbReference>
<keyword evidence="3 7" id="KW-0460">Magnesium</keyword>
<dbReference type="SFLD" id="SFLDS00001">
    <property type="entry name" value="Enolase"/>
    <property type="match status" value="1"/>
</dbReference>
<dbReference type="InterPro" id="IPR029017">
    <property type="entry name" value="Enolase-like_N"/>
</dbReference>
<accession>E1R131</accession>
<feature type="binding site" evidence="7">
    <location>
        <position position="217"/>
    </location>
    <ligand>
        <name>Mg(2+)</name>
        <dbReference type="ChEBI" id="CHEBI:18420"/>
    </ligand>
</feature>
<dbReference type="GO" id="GO:0046872">
    <property type="term" value="F:metal ion binding"/>
    <property type="evidence" value="ECO:0007669"/>
    <property type="project" value="UniProtKB-KW"/>
</dbReference>
<dbReference type="FunFam" id="3.30.390.10:FF:000009">
    <property type="entry name" value="Hydrophobic dipeptide epimerase"/>
    <property type="match status" value="1"/>
</dbReference>
<dbReference type="EC" id="5.1.1.-" evidence="8"/>
<feature type="binding site" evidence="6">
    <location>
        <position position="321"/>
    </location>
    <ligand>
        <name>substrate</name>
    </ligand>
</feature>
<dbReference type="SUPFAM" id="SSF51604">
    <property type="entry name" value="Enolase C-terminal domain-like"/>
    <property type="match status" value="1"/>
</dbReference>
<dbReference type="InterPro" id="IPR029065">
    <property type="entry name" value="Enolase_C-like"/>
</dbReference>
<feature type="binding site" evidence="6">
    <location>
        <position position="24"/>
    </location>
    <ligand>
        <name>substrate</name>
    </ligand>
</feature>
<feature type="domain" description="Mandelate racemase/muconate lactonizing enzyme C-terminal" evidence="9">
    <location>
        <begin position="140"/>
        <end position="238"/>
    </location>
</feature>
<dbReference type="InterPro" id="IPR013341">
    <property type="entry name" value="Mandelate_racemase_N_dom"/>
</dbReference>
<name>E1R131_SEDSS</name>
<dbReference type="STRING" id="573413.Spirs_1150"/>
<dbReference type="InterPro" id="IPR013342">
    <property type="entry name" value="Mandelate_racemase_C"/>
</dbReference>
<keyword evidence="4 8" id="KW-0413">Isomerase</keyword>
<dbReference type="Proteomes" id="UP000002318">
    <property type="component" value="Chromosome"/>
</dbReference>
<keyword evidence="2 7" id="KW-0479">Metal-binding</keyword>